<dbReference type="GO" id="GO:0005886">
    <property type="term" value="C:plasma membrane"/>
    <property type="evidence" value="ECO:0007669"/>
    <property type="project" value="UniProtKB-SubCell"/>
</dbReference>
<dbReference type="PANTHER" id="PTHR30047:SF7">
    <property type="entry name" value="HIGH-AFFINITY CHOLINE TRANSPORT PROTEIN"/>
    <property type="match status" value="1"/>
</dbReference>
<evidence type="ECO:0000256" key="2">
    <source>
        <dbReference type="ARBA" id="ARBA00005658"/>
    </source>
</evidence>
<protein>
    <submittedName>
        <fullName evidence="10">High-affinity choline uptake protein BetT</fullName>
    </submittedName>
</protein>
<name>A0A1R4FTZ8_9MICC</name>
<sequence>MSDLHPAPADQADSESGDESPKGSAPVRWPVFIASLVGVLAVAIWTLSAPKQAEAVIGELVAFVSTSFGWFYILLATVILVFVIYLGMSRFGHIRLGPDDSRPEYSTFAWAAMLFAAGIGTDVMFFSVSEPVSQYLNPPVGQAETVDAAREGTFWTLFHYGITGWGMYALMGMALGYFAYRLNLPLAVRSALFPLFGRRINGVLGHAVDTATVLGTIFGVATSLGIGVVLLNAGLNIIFGIAIGTAAQVGLVVLAVIMAAISATTGVDKGIRFLSQLNVILAIALAGWVLVTGNTRFLLDAIVMNVGDFISMFPGMTLQTFAFNDVDEWMSLWTLFFWAWWVAWASFVGMFLARISRGRTIRQFVLGTMVIPFSYIVMWVSIFGNAALSRVRGGDTEFADTAASGSGLGFFNLLQEYPLSGVVIAVAVLVGLLFYVTSADSGALVMGNLSSRLRSVQEDCAPWLRITWAGTTGLLTMGMLLVGGITALQYATIIMGLPFSIVLILVMISLWKALRVEGRRADKSTGTRAHILAARFENRETWKTRLSRVTNFVSPDDARRDLQDLVFPALQEVSNELNERGVPARVAMEEGERPAVQLTTNASSDPFIYRVQFELVPVPAYGGRMVGSRDQYARLEVHLSAGGQDYDVMGFSKTQLIHDCLDHYEEHVEFLRIAD</sequence>
<keyword evidence="7 9" id="KW-0472">Membrane</keyword>
<evidence type="ECO:0000313" key="11">
    <source>
        <dbReference type="Proteomes" id="UP000195913"/>
    </source>
</evidence>
<comment type="subcellular location">
    <subcellularLocation>
        <location evidence="1">Cell membrane</location>
        <topology evidence="1">Multi-pass membrane protein</topology>
    </subcellularLocation>
</comment>
<evidence type="ECO:0000256" key="7">
    <source>
        <dbReference type="ARBA" id="ARBA00023136"/>
    </source>
</evidence>
<feature type="transmembrane region" description="Helical" evidence="9">
    <location>
        <begin position="68"/>
        <end position="87"/>
    </location>
</feature>
<keyword evidence="11" id="KW-1185">Reference proteome</keyword>
<reference evidence="10 11" key="1">
    <citation type="submission" date="2017-02" db="EMBL/GenBank/DDBJ databases">
        <authorList>
            <person name="Peterson S.W."/>
        </authorList>
    </citation>
    <scope>NUCLEOTIDE SEQUENCE [LARGE SCALE GENOMIC DNA]</scope>
    <source>
        <strain evidence="10 11">B Ar 00.02</strain>
    </source>
</reference>
<feature type="transmembrane region" description="Helical" evidence="9">
    <location>
        <begin position="273"/>
        <end position="291"/>
    </location>
</feature>
<gene>
    <name evidence="10" type="ORF">FM101_05745</name>
</gene>
<feature type="transmembrane region" description="Helical" evidence="9">
    <location>
        <begin position="330"/>
        <end position="352"/>
    </location>
</feature>
<evidence type="ECO:0000256" key="1">
    <source>
        <dbReference type="ARBA" id="ARBA00004651"/>
    </source>
</evidence>
<keyword evidence="4" id="KW-1003">Cell membrane</keyword>
<dbReference type="AlphaFoldDB" id="A0A1R4FTZ8"/>
<dbReference type="PANTHER" id="PTHR30047">
    <property type="entry name" value="HIGH-AFFINITY CHOLINE TRANSPORT PROTEIN-RELATED"/>
    <property type="match status" value="1"/>
</dbReference>
<dbReference type="NCBIfam" id="TIGR00842">
    <property type="entry name" value="bcct"/>
    <property type="match status" value="1"/>
</dbReference>
<evidence type="ECO:0000256" key="3">
    <source>
        <dbReference type="ARBA" id="ARBA00022448"/>
    </source>
</evidence>
<proteinExistence type="inferred from homology"/>
<dbReference type="InterPro" id="IPR000060">
    <property type="entry name" value="BCCT_transptr"/>
</dbReference>
<feature type="transmembrane region" description="Helical" evidence="9">
    <location>
        <begin position="466"/>
        <end position="487"/>
    </location>
</feature>
<feature type="transmembrane region" description="Helical" evidence="9">
    <location>
        <begin position="237"/>
        <end position="261"/>
    </location>
</feature>
<feature type="region of interest" description="Disordered" evidence="8">
    <location>
        <begin position="1"/>
        <end position="23"/>
    </location>
</feature>
<evidence type="ECO:0000256" key="9">
    <source>
        <dbReference type="SAM" id="Phobius"/>
    </source>
</evidence>
<feature type="transmembrane region" description="Helical" evidence="9">
    <location>
        <begin position="493"/>
        <end position="514"/>
    </location>
</feature>
<evidence type="ECO:0000256" key="6">
    <source>
        <dbReference type="ARBA" id="ARBA00022989"/>
    </source>
</evidence>
<feature type="transmembrane region" description="Helical" evidence="9">
    <location>
        <begin position="162"/>
        <end position="182"/>
    </location>
</feature>
<evidence type="ECO:0000256" key="8">
    <source>
        <dbReference type="SAM" id="MobiDB-lite"/>
    </source>
</evidence>
<dbReference type="Pfam" id="PF02028">
    <property type="entry name" value="BCCT"/>
    <property type="match status" value="1"/>
</dbReference>
<comment type="similarity">
    <text evidence="2">Belongs to the BCCT transporter (TC 2.A.15) family.</text>
</comment>
<evidence type="ECO:0000313" key="10">
    <source>
        <dbReference type="EMBL" id="SJM59212.1"/>
    </source>
</evidence>
<feature type="transmembrane region" description="Helical" evidence="9">
    <location>
        <begin position="203"/>
        <end position="231"/>
    </location>
</feature>
<accession>A0A1R4FTZ8</accession>
<feature type="transmembrane region" description="Helical" evidence="9">
    <location>
        <begin position="364"/>
        <end position="388"/>
    </location>
</feature>
<organism evidence="10 11">
    <name type="scientific">Arthrobacter rhombi</name>
    <dbReference type="NCBI Taxonomy" id="71253"/>
    <lineage>
        <taxon>Bacteria</taxon>
        <taxon>Bacillati</taxon>
        <taxon>Actinomycetota</taxon>
        <taxon>Actinomycetes</taxon>
        <taxon>Micrococcales</taxon>
        <taxon>Micrococcaceae</taxon>
        <taxon>Arthrobacter</taxon>
    </lineage>
</organism>
<evidence type="ECO:0000256" key="4">
    <source>
        <dbReference type="ARBA" id="ARBA00022475"/>
    </source>
</evidence>
<dbReference type="NCBIfam" id="NF007399">
    <property type="entry name" value="PRK09928.1"/>
    <property type="match status" value="1"/>
</dbReference>
<dbReference type="GO" id="GO:0022857">
    <property type="term" value="F:transmembrane transporter activity"/>
    <property type="evidence" value="ECO:0007669"/>
    <property type="project" value="InterPro"/>
</dbReference>
<keyword evidence="6 9" id="KW-1133">Transmembrane helix</keyword>
<feature type="transmembrane region" description="Helical" evidence="9">
    <location>
        <begin position="108"/>
        <end position="128"/>
    </location>
</feature>
<dbReference type="Proteomes" id="UP000195913">
    <property type="component" value="Unassembled WGS sequence"/>
</dbReference>
<dbReference type="EMBL" id="FUHW01000022">
    <property type="protein sequence ID" value="SJM59212.1"/>
    <property type="molecule type" value="Genomic_DNA"/>
</dbReference>
<evidence type="ECO:0000256" key="5">
    <source>
        <dbReference type="ARBA" id="ARBA00022692"/>
    </source>
</evidence>
<feature type="transmembrane region" description="Helical" evidence="9">
    <location>
        <begin position="29"/>
        <end position="48"/>
    </location>
</feature>
<keyword evidence="5 9" id="KW-0812">Transmembrane</keyword>
<dbReference type="RefSeq" id="WP_086996709.1">
    <property type="nucleotide sequence ID" value="NZ_FUHW01000022.1"/>
</dbReference>
<keyword evidence="3" id="KW-0813">Transport</keyword>
<feature type="transmembrane region" description="Helical" evidence="9">
    <location>
        <begin position="422"/>
        <end position="445"/>
    </location>
</feature>